<organism evidence="1 2">
    <name type="scientific">Pistacia atlantica</name>
    <dbReference type="NCBI Taxonomy" id="434234"/>
    <lineage>
        <taxon>Eukaryota</taxon>
        <taxon>Viridiplantae</taxon>
        <taxon>Streptophyta</taxon>
        <taxon>Embryophyta</taxon>
        <taxon>Tracheophyta</taxon>
        <taxon>Spermatophyta</taxon>
        <taxon>Magnoliopsida</taxon>
        <taxon>eudicotyledons</taxon>
        <taxon>Gunneridae</taxon>
        <taxon>Pentapetalae</taxon>
        <taxon>rosids</taxon>
        <taxon>malvids</taxon>
        <taxon>Sapindales</taxon>
        <taxon>Anacardiaceae</taxon>
        <taxon>Pistacia</taxon>
    </lineage>
</organism>
<accession>A0ACC1C6H0</accession>
<gene>
    <name evidence="1" type="ORF">Patl1_00541</name>
</gene>
<comment type="caution">
    <text evidence="1">The sequence shown here is derived from an EMBL/GenBank/DDBJ whole genome shotgun (WGS) entry which is preliminary data.</text>
</comment>
<evidence type="ECO:0000313" key="2">
    <source>
        <dbReference type="Proteomes" id="UP001164250"/>
    </source>
</evidence>
<keyword evidence="2" id="KW-1185">Reference proteome</keyword>
<proteinExistence type="predicted"/>
<protein>
    <submittedName>
        <fullName evidence="1">Uncharacterized protein</fullName>
    </submittedName>
</protein>
<sequence>MRETNTDLFDPRTEMDSDFSRTASSSDGDFGFAFNDSNFSDRLLRIEIMGEQADSRPDGEGCNSIADWARHRKRRREDIKKDTSTDLTVFPEEQILNVNQPDMDDCVGCENQDEEVEAMIEESPSGDEAVNGNESSWSMDCSTVVRVKTLHISSPILAAKSPFFYKLFSNGMKESEQRHVTLRINASEEAALMELLNFMYSNSLSTTTAPALLDVLMAA</sequence>
<reference evidence="2" key="1">
    <citation type="journal article" date="2023" name="G3 (Bethesda)">
        <title>Genome assembly and association tests identify interacting loci associated with vigor, precocity, and sex in interspecific pistachio rootstocks.</title>
        <authorList>
            <person name="Palmer W."/>
            <person name="Jacygrad E."/>
            <person name="Sagayaradj S."/>
            <person name="Cavanaugh K."/>
            <person name="Han R."/>
            <person name="Bertier L."/>
            <person name="Beede B."/>
            <person name="Kafkas S."/>
            <person name="Golino D."/>
            <person name="Preece J."/>
            <person name="Michelmore R."/>
        </authorList>
    </citation>
    <scope>NUCLEOTIDE SEQUENCE [LARGE SCALE GENOMIC DNA]</scope>
</reference>
<name>A0ACC1C6H0_9ROSI</name>
<evidence type="ECO:0000313" key="1">
    <source>
        <dbReference type="EMBL" id="KAJ0111229.1"/>
    </source>
</evidence>
<dbReference type="EMBL" id="CM047897">
    <property type="protein sequence ID" value="KAJ0111229.1"/>
    <property type="molecule type" value="Genomic_DNA"/>
</dbReference>
<dbReference type="Proteomes" id="UP001164250">
    <property type="component" value="Chromosome 1"/>
</dbReference>